<evidence type="ECO:0000313" key="1">
    <source>
        <dbReference type="EMBL" id="KUK77370.1"/>
    </source>
</evidence>
<protein>
    <submittedName>
        <fullName evidence="1">Uncharacterized protein</fullName>
    </submittedName>
</protein>
<accession>A0A101HJ28</accession>
<dbReference type="Proteomes" id="UP000053904">
    <property type="component" value="Unassembled WGS sequence"/>
</dbReference>
<comment type="caution">
    <text evidence="1">The sequence shown here is derived from an EMBL/GenBank/DDBJ whole genome shotgun (WGS) entry which is preliminary data.</text>
</comment>
<evidence type="ECO:0000313" key="2">
    <source>
        <dbReference type="Proteomes" id="UP000053904"/>
    </source>
</evidence>
<dbReference type="EMBL" id="LGGO01000039">
    <property type="protein sequence ID" value="KUK77370.1"/>
    <property type="molecule type" value="Genomic_DNA"/>
</dbReference>
<proteinExistence type="predicted"/>
<sequence length="284" mass="31299">MEVIFPQGATKGFWVVGPIDVTDTLGRVRRYTTTELSLTFPELPLYLLNQGTTEQVELQADWILEDWPYYQEDKIVWPDISVRFEEGTIITRAEGGVFAFHRMLAIKYDLGTTTSVGSLLDSVNSDYQADLLDCDPTEDCTSTVVDNTALVGTPLHIIKIGIPGLKLTFSKPVTIIIGMDEKYLGSTFIIQTFDEGQDKWVEHGSCTVAIIEPPSTEHGGDVFGLIKPVAYPGCSFTTDHASFFSTNVLGLETDETGEEQAGVPETGLGGIENSVPAKYFKWLR</sequence>
<dbReference type="AlphaFoldDB" id="A0A101HJ28"/>
<name>A0A101HJ28_9BACT</name>
<gene>
    <name evidence="1" type="ORF">XD93_0371</name>
</gene>
<reference evidence="2" key="1">
    <citation type="journal article" date="2015" name="MBio">
        <title>Genome-Resolved Metagenomic Analysis Reveals Roles for Candidate Phyla and Other Microbial Community Members in Biogeochemical Transformations in Oil Reservoirs.</title>
        <authorList>
            <person name="Hu P."/>
            <person name="Tom L."/>
            <person name="Singh A."/>
            <person name="Thomas B.C."/>
            <person name="Baker B.J."/>
            <person name="Piceno Y.M."/>
            <person name="Andersen G.L."/>
            <person name="Banfield J.F."/>
        </authorList>
    </citation>
    <scope>NUCLEOTIDE SEQUENCE [LARGE SCALE GENOMIC DNA]</scope>
</reference>
<organism evidence="1 2">
    <name type="scientific">candidate division WS6 bacterium 34_10</name>
    <dbReference type="NCBI Taxonomy" id="1641389"/>
    <lineage>
        <taxon>Bacteria</taxon>
        <taxon>Candidatus Dojkabacteria</taxon>
    </lineage>
</organism>